<keyword evidence="9 11" id="KW-0030">Aminoacyl-tRNA synthetase</keyword>
<dbReference type="SUPFAM" id="SSF55681">
    <property type="entry name" value="Class II aaRS and biotin synthetases"/>
    <property type="match status" value="1"/>
</dbReference>
<evidence type="ECO:0000259" key="13">
    <source>
        <dbReference type="PROSITE" id="PS50862"/>
    </source>
</evidence>
<dbReference type="InterPro" id="IPR036621">
    <property type="entry name" value="Anticodon-bd_dom_sf"/>
</dbReference>
<feature type="binding site" evidence="12">
    <location>
        <position position="144"/>
    </location>
    <ligand>
        <name>L-histidine</name>
        <dbReference type="ChEBI" id="CHEBI:57595"/>
    </ligand>
</feature>
<name>A0A0R2CIB5_9LACO</name>
<dbReference type="GO" id="GO:0016740">
    <property type="term" value="F:transferase activity"/>
    <property type="evidence" value="ECO:0007669"/>
    <property type="project" value="UniProtKB-ARBA"/>
</dbReference>
<evidence type="ECO:0000256" key="5">
    <source>
        <dbReference type="ARBA" id="ARBA00022598"/>
    </source>
</evidence>
<dbReference type="Proteomes" id="UP000051131">
    <property type="component" value="Unassembled WGS sequence"/>
</dbReference>
<evidence type="ECO:0000256" key="7">
    <source>
        <dbReference type="ARBA" id="ARBA00022840"/>
    </source>
</evidence>
<keyword evidence="15" id="KW-1185">Reference proteome</keyword>
<evidence type="ECO:0000256" key="4">
    <source>
        <dbReference type="ARBA" id="ARBA00022490"/>
    </source>
</evidence>
<dbReference type="InterPro" id="IPR033656">
    <property type="entry name" value="HisRS_anticodon"/>
</dbReference>
<dbReference type="PROSITE" id="PS50862">
    <property type="entry name" value="AA_TRNA_LIGASE_II"/>
    <property type="match status" value="1"/>
</dbReference>
<dbReference type="AlphaFoldDB" id="A0A0R2CIB5"/>
<evidence type="ECO:0000256" key="6">
    <source>
        <dbReference type="ARBA" id="ARBA00022741"/>
    </source>
</evidence>
<feature type="binding site" evidence="12">
    <location>
        <begin position="293"/>
        <end position="294"/>
    </location>
    <ligand>
        <name>L-histidine</name>
        <dbReference type="ChEBI" id="CHEBI:57595"/>
    </ligand>
</feature>
<dbReference type="SUPFAM" id="SSF52954">
    <property type="entry name" value="Class II aaRS ABD-related"/>
    <property type="match status" value="1"/>
</dbReference>
<dbReference type="InterPro" id="IPR045864">
    <property type="entry name" value="aa-tRNA-synth_II/BPL/LPL"/>
</dbReference>
<dbReference type="InterPro" id="IPR006195">
    <property type="entry name" value="aa-tRNA-synth_II"/>
</dbReference>
<feature type="domain" description="Aminoacyl-transfer RNA synthetases class-II family profile" evidence="13">
    <location>
        <begin position="50"/>
        <end position="400"/>
    </location>
</feature>
<dbReference type="FunFam" id="3.30.930.10:FF:000005">
    <property type="entry name" value="Histidine--tRNA ligase"/>
    <property type="match status" value="1"/>
</dbReference>
<dbReference type="GO" id="GO:0005524">
    <property type="term" value="F:ATP binding"/>
    <property type="evidence" value="ECO:0007669"/>
    <property type="project" value="UniProtKB-UniRule"/>
</dbReference>
<evidence type="ECO:0000256" key="8">
    <source>
        <dbReference type="ARBA" id="ARBA00022917"/>
    </source>
</evidence>
<comment type="similarity">
    <text evidence="2 11">Belongs to the class-II aminoacyl-tRNA synthetase family.</text>
</comment>
<comment type="caution">
    <text evidence="14">The sequence shown here is derived from an EMBL/GenBank/DDBJ whole genome shotgun (WGS) entry which is preliminary data.</text>
</comment>
<dbReference type="InterPro" id="IPR041715">
    <property type="entry name" value="HisRS-like_core"/>
</dbReference>
<evidence type="ECO:0000256" key="9">
    <source>
        <dbReference type="ARBA" id="ARBA00023146"/>
    </source>
</evidence>
<comment type="subunit">
    <text evidence="3 11">Homodimer.</text>
</comment>
<dbReference type="STRING" id="1423729.FC80_GL001030"/>
<keyword evidence="5 11" id="KW-0436">Ligase</keyword>
<dbReference type="HAMAP" id="MF_00127">
    <property type="entry name" value="His_tRNA_synth"/>
    <property type="match status" value="1"/>
</dbReference>
<keyword evidence="7 11" id="KW-0067">ATP-binding</keyword>
<dbReference type="PATRIC" id="fig|1423729.3.peg.1044"/>
<keyword evidence="6 11" id="KW-0547">Nucleotide-binding</keyword>
<evidence type="ECO:0000256" key="11">
    <source>
        <dbReference type="HAMAP-Rule" id="MF_00127"/>
    </source>
</evidence>
<dbReference type="NCBIfam" id="TIGR00442">
    <property type="entry name" value="hisS"/>
    <property type="match status" value="1"/>
</dbReference>
<comment type="subcellular location">
    <subcellularLocation>
        <location evidence="1 11">Cytoplasm</location>
    </subcellularLocation>
</comment>
<comment type="catalytic activity">
    <reaction evidence="10 11">
        <text>tRNA(His) + L-histidine + ATP = L-histidyl-tRNA(His) + AMP + diphosphate + H(+)</text>
        <dbReference type="Rhea" id="RHEA:17313"/>
        <dbReference type="Rhea" id="RHEA-COMP:9665"/>
        <dbReference type="Rhea" id="RHEA-COMP:9689"/>
        <dbReference type="ChEBI" id="CHEBI:15378"/>
        <dbReference type="ChEBI" id="CHEBI:30616"/>
        <dbReference type="ChEBI" id="CHEBI:33019"/>
        <dbReference type="ChEBI" id="CHEBI:57595"/>
        <dbReference type="ChEBI" id="CHEBI:78442"/>
        <dbReference type="ChEBI" id="CHEBI:78527"/>
        <dbReference type="ChEBI" id="CHEBI:456215"/>
        <dbReference type="EC" id="6.1.1.21"/>
    </reaction>
</comment>
<feature type="binding site" evidence="12">
    <location>
        <position position="158"/>
    </location>
    <ligand>
        <name>L-histidine</name>
        <dbReference type="ChEBI" id="CHEBI:57595"/>
    </ligand>
</feature>
<dbReference type="CDD" id="cd00773">
    <property type="entry name" value="HisRS-like_core"/>
    <property type="match status" value="1"/>
</dbReference>
<dbReference type="InterPro" id="IPR004154">
    <property type="entry name" value="Anticodon-bd"/>
</dbReference>
<protein>
    <recommendedName>
        <fullName evidence="11">Histidine--tRNA ligase</fullName>
        <ecNumber evidence="11">6.1.1.21</ecNumber>
    </recommendedName>
    <alternativeName>
        <fullName evidence="11">Histidyl-tRNA synthetase</fullName>
        <shortName evidence="11">HisRS</shortName>
    </alternativeName>
</protein>
<keyword evidence="8 11" id="KW-0648">Protein biosynthesis</keyword>
<keyword evidence="4 11" id="KW-0963">Cytoplasm</keyword>
<dbReference type="GO" id="GO:0004821">
    <property type="term" value="F:histidine-tRNA ligase activity"/>
    <property type="evidence" value="ECO:0007669"/>
    <property type="project" value="UniProtKB-UniRule"/>
</dbReference>
<dbReference type="Pfam" id="PF13393">
    <property type="entry name" value="tRNA-synt_His"/>
    <property type="match status" value="1"/>
</dbReference>
<sequence length="459" mass="51872">MVPCNCALVDFFRQGFFFGKNVKRVLGGIKMKYQRPKGTTDIIPGESERWQSVESRARKLFNKYRYNEIRTPIFENFEVFSRTSGETSDIVTKEMYDFFDKGERHITLRPEGTAGVVRAYVENKLYGPEIQKPFKTFYMGPMFRYERPQAGRLREFHQIGVEAFGVDNPALDVEVMSMAVELLRSFGLKNLKLAINTLGDIESRNNYRNALVEYLEPFEEQLSADSKERLHKNPLRVLDSKDQNDQKIVEGAPDILDYLTPAAQEHFTNVKMLLDTLEIPYEIDSNMVRGLDYYNHTIFEIMSDSKAFGGKWTTVCAGGRYNGLVEQLGGPETPGIGFGLGVERLLLVLEAEGISLVGDSGLDVYVVGIGDKTLAGTMKLVHEIRQAGYSAERDYLERKPKGQFKAASRLDAKYTLTVGEEELISGKANLKDMGTGKEIVINLTDVQSNFDKVLENFNS</sequence>
<feature type="binding site" evidence="12">
    <location>
        <position position="162"/>
    </location>
    <ligand>
        <name>L-histidine</name>
        <dbReference type="ChEBI" id="CHEBI:57595"/>
    </ligand>
</feature>
<dbReference type="Gene3D" id="3.30.930.10">
    <property type="entry name" value="Bira Bifunctional Protein, Domain 2"/>
    <property type="match status" value="1"/>
</dbReference>
<dbReference type="CDD" id="cd00859">
    <property type="entry name" value="HisRS_anticodon"/>
    <property type="match status" value="1"/>
</dbReference>
<dbReference type="InterPro" id="IPR004516">
    <property type="entry name" value="HisRS/HisZ"/>
</dbReference>
<dbReference type="EC" id="6.1.1.21" evidence="11"/>
<dbReference type="PANTHER" id="PTHR43707:SF1">
    <property type="entry name" value="HISTIDINE--TRNA LIGASE, MITOCHONDRIAL-RELATED"/>
    <property type="match status" value="1"/>
</dbReference>
<organism evidence="14 15">
    <name type="scientific">Liquorilactobacillus cacaonum DSM 21116</name>
    <dbReference type="NCBI Taxonomy" id="1423729"/>
    <lineage>
        <taxon>Bacteria</taxon>
        <taxon>Bacillati</taxon>
        <taxon>Bacillota</taxon>
        <taxon>Bacilli</taxon>
        <taxon>Lactobacillales</taxon>
        <taxon>Lactobacillaceae</taxon>
        <taxon>Liquorilactobacillus</taxon>
    </lineage>
</organism>
<reference evidence="14 15" key="1">
    <citation type="journal article" date="2015" name="Genome Announc.">
        <title>Expanding the biotechnology potential of lactobacilli through comparative genomics of 213 strains and associated genera.</title>
        <authorList>
            <person name="Sun Z."/>
            <person name="Harris H.M."/>
            <person name="McCann A."/>
            <person name="Guo C."/>
            <person name="Argimon S."/>
            <person name="Zhang W."/>
            <person name="Yang X."/>
            <person name="Jeffery I.B."/>
            <person name="Cooney J.C."/>
            <person name="Kagawa T.F."/>
            <person name="Liu W."/>
            <person name="Song Y."/>
            <person name="Salvetti E."/>
            <person name="Wrobel A."/>
            <person name="Rasinkangas P."/>
            <person name="Parkhill J."/>
            <person name="Rea M.C."/>
            <person name="O'Sullivan O."/>
            <person name="Ritari J."/>
            <person name="Douillard F.P."/>
            <person name="Paul Ross R."/>
            <person name="Yang R."/>
            <person name="Briner A.E."/>
            <person name="Felis G.E."/>
            <person name="de Vos W.M."/>
            <person name="Barrangou R."/>
            <person name="Klaenhammer T.R."/>
            <person name="Caufield P.W."/>
            <person name="Cui Y."/>
            <person name="Zhang H."/>
            <person name="O'Toole P.W."/>
        </authorList>
    </citation>
    <scope>NUCLEOTIDE SEQUENCE [LARGE SCALE GENOMIC DNA]</scope>
    <source>
        <strain evidence="14 15">DSM 21116</strain>
    </source>
</reference>
<evidence type="ECO:0000256" key="10">
    <source>
        <dbReference type="ARBA" id="ARBA00047639"/>
    </source>
</evidence>
<dbReference type="PANTHER" id="PTHR43707">
    <property type="entry name" value="HISTIDYL-TRNA SYNTHETASE"/>
    <property type="match status" value="1"/>
</dbReference>
<evidence type="ECO:0000313" key="14">
    <source>
        <dbReference type="EMBL" id="KRM91034.1"/>
    </source>
</evidence>
<evidence type="ECO:0000256" key="12">
    <source>
        <dbReference type="PIRSR" id="PIRSR001549-1"/>
    </source>
</evidence>
<evidence type="ECO:0000256" key="1">
    <source>
        <dbReference type="ARBA" id="ARBA00004496"/>
    </source>
</evidence>
<dbReference type="GO" id="GO:0005737">
    <property type="term" value="C:cytoplasm"/>
    <property type="evidence" value="ECO:0007669"/>
    <property type="project" value="UniProtKB-SubCell"/>
</dbReference>
<proteinExistence type="inferred from homology"/>
<feature type="binding site" evidence="12">
    <location>
        <position position="289"/>
    </location>
    <ligand>
        <name>L-histidine</name>
        <dbReference type="ChEBI" id="CHEBI:57595"/>
    </ligand>
</feature>
<accession>A0A0R2CIB5</accession>
<dbReference type="GO" id="GO:0140096">
    <property type="term" value="F:catalytic activity, acting on a protein"/>
    <property type="evidence" value="ECO:0007669"/>
    <property type="project" value="UniProtKB-ARBA"/>
</dbReference>
<dbReference type="EMBL" id="AYZE01000014">
    <property type="protein sequence ID" value="KRM91034.1"/>
    <property type="molecule type" value="Genomic_DNA"/>
</dbReference>
<evidence type="ECO:0000256" key="2">
    <source>
        <dbReference type="ARBA" id="ARBA00008226"/>
    </source>
</evidence>
<dbReference type="InterPro" id="IPR015807">
    <property type="entry name" value="His-tRNA-ligase"/>
</dbReference>
<evidence type="ECO:0000256" key="3">
    <source>
        <dbReference type="ARBA" id="ARBA00011738"/>
    </source>
</evidence>
<dbReference type="PIRSF" id="PIRSF001549">
    <property type="entry name" value="His-tRNA_synth"/>
    <property type="match status" value="1"/>
</dbReference>
<dbReference type="Pfam" id="PF03129">
    <property type="entry name" value="HGTP_anticodon"/>
    <property type="match status" value="1"/>
</dbReference>
<dbReference type="GO" id="GO:0006427">
    <property type="term" value="P:histidyl-tRNA aminoacylation"/>
    <property type="evidence" value="ECO:0007669"/>
    <property type="project" value="UniProtKB-UniRule"/>
</dbReference>
<dbReference type="Gene3D" id="3.40.50.800">
    <property type="entry name" value="Anticodon-binding domain"/>
    <property type="match status" value="1"/>
</dbReference>
<gene>
    <name evidence="11" type="primary">hisS</name>
    <name evidence="14" type="ORF">FC80_GL001030</name>
</gene>
<evidence type="ECO:0000313" key="15">
    <source>
        <dbReference type="Proteomes" id="UP000051131"/>
    </source>
</evidence>
<feature type="binding site" evidence="12">
    <location>
        <begin position="111"/>
        <end position="113"/>
    </location>
    <ligand>
        <name>L-histidine</name>
        <dbReference type="ChEBI" id="CHEBI:57595"/>
    </ligand>
</feature>